<evidence type="ECO:0000313" key="2">
    <source>
        <dbReference type="EMBL" id="KDN67875.1"/>
    </source>
</evidence>
<gene>
    <name evidence="2" type="ORF">CSUB01_10804</name>
</gene>
<dbReference type="HOGENOM" id="CLU_1372124_0_0_1"/>
<organism evidence="2 3">
    <name type="scientific">Colletotrichum sublineola</name>
    <name type="common">Sorghum anthracnose fungus</name>
    <dbReference type="NCBI Taxonomy" id="1173701"/>
    <lineage>
        <taxon>Eukaryota</taxon>
        <taxon>Fungi</taxon>
        <taxon>Dikarya</taxon>
        <taxon>Ascomycota</taxon>
        <taxon>Pezizomycotina</taxon>
        <taxon>Sordariomycetes</taxon>
        <taxon>Hypocreomycetidae</taxon>
        <taxon>Glomerellales</taxon>
        <taxon>Glomerellaceae</taxon>
        <taxon>Colletotrichum</taxon>
        <taxon>Colletotrichum graminicola species complex</taxon>
    </lineage>
</organism>
<protein>
    <submittedName>
        <fullName evidence="2">Uncharacterized protein</fullName>
    </submittedName>
</protein>
<comment type="caution">
    <text evidence="2">The sequence shown here is derived from an EMBL/GenBank/DDBJ whole genome shotgun (WGS) entry which is preliminary data.</text>
</comment>
<reference evidence="3" key="1">
    <citation type="journal article" date="2014" name="Genome Announc.">
        <title>Draft genome sequence of Colletotrichum sublineola, a destructive pathogen of cultivated sorghum.</title>
        <authorList>
            <person name="Baroncelli R."/>
            <person name="Sanz-Martin J.M."/>
            <person name="Rech G.E."/>
            <person name="Sukno S.A."/>
            <person name="Thon M.R."/>
        </authorList>
    </citation>
    <scope>NUCLEOTIDE SEQUENCE [LARGE SCALE GENOMIC DNA]</scope>
    <source>
        <strain evidence="3">TX430BB</strain>
    </source>
</reference>
<dbReference type="AlphaFoldDB" id="A0A066XPF2"/>
<keyword evidence="3" id="KW-1185">Reference proteome</keyword>
<evidence type="ECO:0000313" key="3">
    <source>
        <dbReference type="Proteomes" id="UP000027238"/>
    </source>
</evidence>
<dbReference type="OrthoDB" id="4850680at2759"/>
<accession>A0A066XPF2</accession>
<dbReference type="eggNOG" id="ENOG502R4KP">
    <property type="taxonomic scope" value="Eukaryota"/>
</dbReference>
<dbReference type="Proteomes" id="UP000027238">
    <property type="component" value="Unassembled WGS sequence"/>
</dbReference>
<dbReference type="EMBL" id="JMSE01000764">
    <property type="protein sequence ID" value="KDN67875.1"/>
    <property type="molecule type" value="Genomic_DNA"/>
</dbReference>
<feature type="chain" id="PRO_5001635162" evidence="1">
    <location>
        <begin position="24"/>
        <end position="203"/>
    </location>
</feature>
<name>A0A066XPF2_COLSU</name>
<feature type="signal peptide" evidence="1">
    <location>
        <begin position="1"/>
        <end position="23"/>
    </location>
</feature>
<keyword evidence="1" id="KW-0732">Signal</keyword>
<evidence type="ECO:0000256" key="1">
    <source>
        <dbReference type="SAM" id="SignalP"/>
    </source>
</evidence>
<proteinExistence type="predicted"/>
<sequence>MRLLPLLIHCAAALAIAAPAVAASAVGGPLLHDLSAASLRARDSEDVDAYSHSSPLTRLLSRDSSVAYERARRAAGGSLRSGTYYYFMNCQIGPDASIPGEQWPYSGCGHVGLVIGKTSRFGRGFTAVYIHIRLWSEGWVQGQRPYTPYVNHRLVYGGITTASKADIDKLMNAGQKWLDGAGKKVTKEYHCGAHYRYLASLLS</sequence>